<dbReference type="PROSITE" id="PS51196">
    <property type="entry name" value="SECA_MOTOR_DEAD"/>
    <property type="match status" value="1"/>
</dbReference>
<dbReference type="InterPro" id="IPR000185">
    <property type="entry name" value="SecA"/>
</dbReference>
<dbReference type="GO" id="GO:0006886">
    <property type="term" value="P:intracellular protein transport"/>
    <property type="evidence" value="ECO:0007669"/>
    <property type="project" value="InterPro"/>
</dbReference>
<evidence type="ECO:0000256" key="3">
    <source>
        <dbReference type="ARBA" id="ARBA00023010"/>
    </source>
</evidence>
<dbReference type="InterPro" id="IPR014018">
    <property type="entry name" value="SecA_motor_DEAD"/>
</dbReference>
<dbReference type="PROSITE" id="PS51192">
    <property type="entry name" value="HELICASE_ATP_BIND_1"/>
    <property type="match status" value="1"/>
</dbReference>
<dbReference type="Proteomes" id="UP000663836">
    <property type="component" value="Unassembled WGS sequence"/>
</dbReference>
<dbReference type="GO" id="GO:0016020">
    <property type="term" value="C:membrane"/>
    <property type="evidence" value="ECO:0007669"/>
    <property type="project" value="InterPro"/>
</dbReference>
<feature type="domain" description="Helicase ATP-binding" evidence="6">
    <location>
        <begin position="814"/>
        <end position="959"/>
    </location>
</feature>
<evidence type="ECO:0000256" key="4">
    <source>
        <dbReference type="SAM" id="Coils"/>
    </source>
</evidence>
<organism evidence="9 10">
    <name type="scientific">Rotaria sordida</name>
    <dbReference type="NCBI Taxonomy" id="392033"/>
    <lineage>
        <taxon>Eukaryota</taxon>
        <taxon>Metazoa</taxon>
        <taxon>Spiralia</taxon>
        <taxon>Gnathifera</taxon>
        <taxon>Rotifera</taxon>
        <taxon>Eurotatoria</taxon>
        <taxon>Bdelloidea</taxon>
        <taxon>Philodinida</taxon>
        <taxon>Philodinidae</taxon>
        <taxon>Rotaria</taxon>
    </lineage>
</organism>
<dbReference type="EMBL" id="CAJOBD010009576">
    <property type="protein sequence ID" value="CAF4137894.1"/>
    <property type="molecule type" value="Genomic_DNA"/>
</dbReference>
<feature type="coiled-coil region" evidence="4">
    <location>
        <begin position="1500"/>
        <end position="1534"/>
    </location>
</feature>
<comment type="caution">
    <text evidence="9">The sequence shown here is derived from an EMBL/GenBank/DDBJ whole genome shotgun (WGS) entry which is preliminary data.</text>
</comment>
<evidence type="ECO:0000259" key="6">
    <source>
        <dbReference type="PROSITE" id="PS51192"/>
    </source>
</evidence>
<dbReference type="InterPro" id="IPR027417">
    <property type="entry name" value="P-loop_NTPase"/>
</dbReference>
<evidence type="ECO:0000313" key="9">
    <source>
        <dbReference type="EMBL" id="CAF4137894.1"/>
    </source>
</evidence>
<dbReference type="GO" id="GO:0006605">
    <property type="term" value="P:protein targeting"/>
    <property type="evidence" value="ECO:0007669"/>
    <property type="project" value="InterPro"/>
</dbReference>
<keyword evidence="5" id="KW-0812">Transmembrane</keyword>
<feature type="non-terminal residue" evidence="9">
    <location>
        <position position="1977"/>
    </location>
</feature>
<proteinExistence type="predicted"/>
<protein>
    <recommendedName>
        <fullName evidence="11">Protein translocase subunit SecA</fullName>
    </recommendedName>
</protein>
<keyword evidence="2" id="KW-0653">Protein transport</keyword>
<dbReference type="SUPFAM" id="SSF52540">
    <property type="entry name" value="P-loop containing nucleoside triphosphate hydrolases"/>
    <property type="match status" value="2"/>
</dbReference>
<feature type="domain" description="SecA family profile" evidence="8">
    <location>
        <begin position="709"/>
        <end position="1325"/>
    </location>
</feature>
<dbReference type="PROSITE" id="PS51194">
    <property type="entry name" value="HELICASE_CTER"/>
    <property type="match status" value="1"/>
</dbReference>
<dbReference type="GO" id="GO:0005524">
    <property type="term" value="F:ATP binding"/>
    <property type="evidence" value="ECO:0007669"/>
    <property type="project" value="InterPro"/>
</dbReference>
<evidence type="ECO:0000313" key="10">
    <source>
        <dbReference type="Proteomes" id="UP000663836"/>
    </source>
</evidence>
<dbReference type="InterPro" id="IPR011115">
    <property type="entry name" value="SecA_DEAD"/>
</dbReference>
<feature type="transmembrane region" description="Helical" evidence="5">
    <location>
        <begin position="1932"/>
        <end position="1957"/>
    </location>
</feature>
<evidence type="ECO:0008006" key="11">
    <source>
        <dbReference type="Google" id="ProtNLM"/>
    </source>
</evidence>
<feature type="non-terminal residue" evidence="9">
    <location>
        <position position="1"/>
    </location>
</feature>
<dbReference type="InterPro" id="IPR014001">
    <property type="entry name" value="Helicase_ATP-bd"/>
</dbReference>
<evidence type="ECO:0000256" key="5">
    <source>
        <dbReference type="SAM" id="Phobius"/>
    </source>
</evidence>
<sequence length="1977" mass="232747">KLTNKKIILKIFDQLFFNVENIGHNMRILIRKRLNNIYENKGDRLFNLNQKISIQIVQFENEFEQFFFRHEEYHSLEYILSNLALPFIDILSLIEFCPNEMQNKFLNDILHDLQTIQNSETLICLKEKVLLELLNSYSNFTSVSKHIKTKDLSIDEKLEILKFFYEELQTKSTMIKQIYYNFYSYCQTQTCNFPFKKLVYLIRKVRQDSLELDNQINNDFIKFQIVVLDTVLNKTNPLCITINDELVDFLIWLFKLLSEYECIDDIENVNLQMKHIEQLNKLCLNVNKLSEKEYKFLRDSISSIHRAIKKIYVEKIIKFLFKQNSNAKWLEVIIYFPEFFEDNNEFLFNSIVKYSNEINKIQTIIFERTFEIQEKKLENFYKLISKENDDFKNKIELNFKDFSGYLNKQDKNFSFDRQHPYEVLSFNTLIDTFNDRLEIDRGLLISENSFLKIQKCLSCFEDIYIAIDKLSNSFSQYDWLKIVLIEHIIEKYRFIYSEMGELENLHNLLIKTDEKLLILFNNVFISQYSDQINQAIYSKINSNSIPNYQKITKEKFLIIIQLISKIKATKKNLDQLSDASLSVWNTLLYEIEFSQVFNIEMNRCGIELNEDGVEKALLFLNRIRIKLGIENNEKFLDFFESLANKIIQSNVKTILQLNKLLEAIHYEKISFEEGNKIIRKFDYVDWPTKIEKIILSKYLNHDISDRSAKEIVNQMISEQNDKTNRISRKILEKIADETMRLKKIALKKRILEGNEKSEILREIQNIFNLKTYQENPSAYVYSHLDQIIPLIFYAWSIANKPQFPKDSQIVAFLLFVHSNNKGLLEQVRTGEGKTLIVGLTAAFFALCGYAVDIVSSNRDLAIEGERKCRAFFQLLKIESGHICSENDDVNHQSYRSDLNTPQGNIVYGEVGAFQKDILEEEFNDKKIFGKRYENRQKCLIVDEVDNMCLDRARHVLYLSHEIESLKCLETLFINIWAAVLRVEINNVNDMSDHIEDISQFIKQHIQNKNIFVPEYMHDFVNNKIKRWVDSAFQARIMREDDHFVIDIRKIDDPSNNKKQKSIIVVDKDTGIEQYSTRWSHGLAQFLELKYRRKLSVESLKAVFISNKAFFQRYKNHLYGLTGTLGSENSQNFLSDLYHVHFADIPTSRKKLYYQYPSKVSFEYSDWLNLIAKESIEYALKRPVLIICENVEATENIWNELIRHGVPPHTIEKYRRDGDNVEGRFRKKSATIGDIIIATNKGGRGTDIHVDSEVDKDGGMHVILSYLPENVRIEEQAFGRTARNGAAGTGQFILQVDKLIYEKIYELDQYPSDQQQKELEELSDIILEREKMNRDNKEAARLSELKEKNILRLEVEEELFDKFNRFKRDIAKNLFEKIFSDKETKSKEKFIEVLEKILKDRWAFWLDEMKEKIDSIETFQQKDLLLIEYDTSFIKKMTNLLERTDFNNLIEKFIQKPEEAIHIAKVCFSENEYLMARKCLEKAVQCGDYTGFSHIGLAYAIIQLETEVNIKKQVRKELKKALNCLESVKRNLMANIKIAEILPQSATTDVFIKVSPKENFYQEQITGKLEVIGLHLHYIKAAIGDTVEPFDFIFHTENEDKMKKENYSKGENLYNLLVEKGLIQGDRIRKVIRNDKTGKEKENMEKIIRDNLDPSIVDSLIQLLNTKDEFKKIDFEDIVCYNEQLWKILNIKKFENVFILDKNRIENDLVQEYESVWKDLENNIDPNQVDISLFDQSSEKKKFKIYLEEKQILIQTKRVKINELDFESLKFQGKYSKIKFNENGYETKDLKAFLIELKDYISQESEYFYQTDLPFGTKEEEVNKIRIFLKEKNILKSGGLAIHKYGNKREEINELLDKILKNTVYENDKNLIQSILSDLQGDIRSYTDELKATFKDFIDLQEPEVFPSELNFFEGSGLNKFLIIKEDKSWWDWNAFAVAMIGLAQVIGGTVLTIFGFVNIGPALIAEGIADMVYATVA</sequence>
<dbReference type="InterPro" id="IPR001650">
    <property type="entry name" value="Helicase_C-like"/>
</dbReference>
<feature type="domain" description="Helicase C-terminal" evidence="7">
    <location>
        <begin position="1162"/>
        <end position="1322"/>
    </location>
</feature>
<keyword evidence="2" id="KW-0813">Transport</keyword>
<evidence type="ECO:0000256" key="1">
    <source>
        <dbReference type="ARBA" id="ARBA00022490"/>
    </source>
</evidence>
<name>A0A819XLL5_9BILA</name>
<reference evidence="9" key="1">
    <citation type="submission" date="2021-02" db="EMBL/GenBank/DDBJ databases">
        <authorList>
            <person name="Nowell W R."/>
        </authorList>
    </citation>
    <scope>NUCLEOTIDE SEQUENCE</scope>
</reference>
<keyword evidence="1" id="KW-0963">Cytoplasm</keyword>
<dbReference type="SMART" id="SM00490">
    <property type="entry name" value="HELICc"/>
    <property type="match status" value="1"/>
</dbReference>
<keyword evidence="5" id="KW-0472">Membrane</keyword>
<dbReference type="Gene3D" id="3.40.50.300">
    <property type="entry name" value="P-loop containing nucleotide triphosphate hydrolases"/>
    <property type="match status" value="2"/>
</dbReference>
<gene>
    <name evidence="9" type="ORF">JBS370_LOCUS33353</name>
</gene>
<keyword evidence="4" id="KW-0175">Coiled coil</keyword>
<dbReference type="GO" id="GO:0017038">
    <property type="term" value="P:protein import"/>
    <property type="evidence" value="ECO:0007669"/>
    <property type="project" value="InterPro"/>
</dbReference>
<evidence type="ECO:0000259" key="7">
    <source>
        <dbReference type="PROSITE" id="PS51194"/>
    </source>
</evidence>
<keyword evidence="5" id="KW-1133">Transmembrane helix</keyword>
<dbReference type="PANTHER" id="PTHR30612">
    <property type="entry name" value="SECA INNER MEMBRANE COMPONENT OF SEC PROTEIN SECRETION SYSTEM"/>
    <property type="match status" value="1"/>
</dbReference>
<evidence type="ECO:0000259" key="8">
    <source>
        <dbReference type="PROSITE" id="PS51196"/>
    </source>
</evidence>
<dbReference type="SMART" id="SM00957">
    <property type="entry name" value="SecA_DEAD"/>
    <property type="match status" value="1"/>
</dbReference>
<dbReference type="Gene3D" id="3.90.1440.10">
    <property type="entry name" value="SecA, preprotein cross-linking domain"/>
    <property type="match status" value="1"/>
</dbReference>
<evidence type="ECO:0000256" key="2">
    <source>
        <dbReference type="ARBA" id="ARBA00022927"/>
    </source>
</evidence>
<dbReference type="PANTHER" id="PTHR30612:SF0">
    <property type="entry name" value="CHLOROPLAST PROTEIN-TRANSPORTING ATPASE"/>
    <property type="match status" value="1"/>
</dbReference>
<dbReference type="Pfam" id="PF07517">
    <property type="entry name" value="SecA_DEAD"/>
    <property type="match status" value="1"/>
</dbReference>
<accession>A0A819XLL5</accession>
<keyword evidence="3" id="KW-0811">Translocation</keyword>